<organism evidence="1 2">
    <name type="scientific">Paenibacillus donghaensis</name>
    <dbReference type="NCBI Taxonomy" id="414771"/>
    <lineage>
        <taxon>Bacteria</taxon>
        <taxon>Bacillati</taxon>
        <taxon>Bacillota</taxon>
        <taxon>Bacilli</taxon>
        <taxon>Bacillales</taxon>
        <taxon>Paenibacillaceae</taxon>
        <taxon>Paenibacillus</taxon>
    </lineage>
</organism>
<dbReference type="InterPro" id="IPR036291">
    <property type="entry name" value="NAD(P)-bd_dom_sf"/>
</dbReference>
<dbReference type="PANTHER" id="PTHR43431">
    <property type="entry name" value="OXIDOREDUCTASE, SHORT CHAIN DEHYDROGENASE/REDUCTASE FAMILY (AFU_ORTHOLOGUE AFUA_5G14000)"/>
    <property type="match status" value="1"/>
</dbReference>
<dbReference type="KEGG" id="pdh:B9T62_13015"/>
<dbReference type="Gene3D" id="3.40.50.720">
    <property type="entry name" value="NAD(P)-binding Rossmann-like Domain"/>
    <property type="match status" value="1"/>
</dbReference>
<dbReference type="OrthoDB" id="9799818at2"/>
<dbReference type="SUPFAM" id="SSF51735">
    <property type="entry name" value="NAD(P)-binding Rossmann-fold domains"/>
    <property type="match status" value="1"/>
</dbReference>
<dbReference type="Proteomes" id="UP000249890">
    <property type="component" value="Chromosome"/>
</dbReference>
<dbReference type="RefSeq" id="WP_087915618.1">
    <property type="nucleotide sequence ID" value="NZ_CP021780.1"/>
</dbReference>
<sequence>MKTIVIIGAGPGLGLSLAKKFGGNGFNVAAISRNSTKLEIIVSELQKLKIEAKSYATNLHSELKEKGIYVGHLSIGNLIQAGTDGDPDLIAKAWCDLYEKKDRFEETFPMG</sequence>
<evidence type="ECO:0000313" key="1">
    <source>
        <dbReference type="EMBL" id="ASA21609.1"/>
    </source>
</evidence>
<keyword evidence="2" id="KW-1185">Reference proteome</keyword>
<gene>
    <name evidence="1" type="ORF">B9T62_13015</name>
</gene>
<dbReference type="InterPro" id="IPR002347">
    <property type="entry name" value="SDR_fam"/>
</dbReference>
<evidence type="ECO:0008006" key="3">
    <source>
        <dbReference type="Google" id="ProtNLM"/>
    </source>
</evidence>
<dbReference type="AlphaFoldDB" id="A0A2Z2KHF8"/>
<dbReference type="PANTHER" id="PTHR43431:SF7">
    <property type="entry name" value="OXIDOREDUCTASE, SHORT CHAIN DEHYDROGENASE_REDUCTASE FAMILY (AFU_ORTHOLOGUE AFUA_5G14000)"/>
    <property type="match status" value="1"/>
</dbReference>
<protein>
    <recommendedName>
        <fullName evidence="3">Short-chain dehydrogenase</fullName>
    </recommendedName>
</protein>
<dbReference type="Pfam" id="PF00106">
    <property type="entry name" value="adh_short"/>
    <property type="match status" value="1"/>
</dbReference>
<reference evidence="1 2" key="1">
    <citation type="submission" date="2017-06" db="EMBL/GenBank/DDBJ databases">
        <title>Complete genome sequence of Paenibacillus donghaensis KCTC 13049T isolated from East Sea sediment, South Korea.</title>
        <authorList>
            <person name="Jung B.K."/>
            <person name="Hong S.-J."/>
            <person name="Shin J.-H."/>
        </authorList>
    </citation>
    <scope>NUCLEOTIDE SEQUENCE [LARGE SCALE GENOMIC DNA]</scope>
    <source>
        <strain evidence="1 2">KCTC 13049</strain>
    </source>
</reference>
<dbReference type="EMBL" id="CP021780">
    <property type="protein sequence ID" value="ASA21609.1"/>
    <property type="molecule type" value="Genomic_DNA"/>
</dbReference>
<accession>A0A2Z2KHF8</accession>
<name>A0A2Z2KHF8_9BACL</name>
<evidence type="ECO:0000313" key="2">
    <source>
        <dbReference type="Proteomes" id="UP000249890"/>
    </source>
</evidence>
<proteinExistence type="predicted"/>